<keyword evidence="2" id="KW-0418">Kinase</keyword>
<reference evidence="2 3" key="1">
    <citation type="submission" date="2016-10" db="EMBL/GenBank/DDBJ databases">
        <authorList>
            <person name="de Groot N.N."/>
        </authorList>
    </citation>
    <scope>NUCLEOTIDE SEQUENCE [LARGE SCALE GENOMIC DNA]</scope>
    <source>
        <strain evidence="2 3">MP1X4</strain>
    </source>
</reference>
<sequence length="173" mass="20141">MVNFIDTQFSYELNIDAKTQLLKEGDTAQKMFFIKKGSLRVWFNNNGTDVTAQFFFEGDAATSLDSFINNEPSLFTIEAMEPCEIAVFNKSDFDRLLANDQAFKDWFYQTAIQKLLSHSKRLLSFIKNKPMERYQELIAQHPAIFQRVPQRYIASYLGITPVSLSRIRNRKVF</sequence>
<dbReference type="PROSITE" id="PS50042">
    <property type="entry name" value="CNMP_BINDING_3"/>
    <property type="match status" value="1"/>
</dbReference>
<dbReference type="CDD" id="cd00038">
    <property type="entry name" value="CAP_ED"/>
    <property type="match status" value="1"/>
</dbReference>
<feature type="domain" description="Cyclic nucleotide-binding" evidence="1">
    <location>
        <begin position="1"/>
        <end position="114"/>
    </location>
</feature>
<keyword evidence="2" id="KW-0808">Transferase</keyword>
<dbReference type="PANTHER" id="PTHR24567">
    <property type="entry name" value="CRP FAMILY TRANSCRIPTIONAL REGULATORY PROTEIN"/>
    <property type="match status" value="1"/>
</dbReference>
<keyword evidence="3" id="KW-1185">Reference proteome</keyword>
<accession>A0A1H1W0Y5</accession>
<evidence type="ECO:0000313" key="2">
    <source>
        <dbReference type="EMBL" id="SDS90642.1"/>
    </source>
</evidence>
<dbReference type="InterPro" id="IPR050397">
    <property type="entry name" value="Env_Response_Regulators"/>
</dbReference>
<dbReference type="GO" id="GO:0005829">
    <property type="term" value="C:cytosol"/>
    <property type="evidence" value="ECO:0007669"/>
    <property type="project" value="TreeGrafter"/>
</dbReference>
<dbReference type="RefSeq" id="WP_091371959.1">
    <property type="nucleotide sequence ID" value="NZ_LT629740.1"/>
</dbReference>
<dbReference type="SUPFAM" id="SSF51206">
    <property type="entry name" value="cAMP-binding domain-like"/>
    <property type="match status" value="1"/>
</dbReference>
<evidence type="ECO:0000313" key="3">
    <source>
        <dbReference type="Proteomes" id="UP000199679"/>
    </source>
</evidence>
<dbReference type="InterPro" id="IPR000595">
    <property type="entry name" value="cNMP-bd_dom"/>
</dbReference>
<evidence type="ECO:0000259" key="1">
    <source>
        <dbReference type="PROSITE" id="PS50042"/>
    </source>
</evidence>
<dbReference type="Proteomes" id="UP000199679">
    <property type="component" value="Chromosome I"/>
</dbReference>
<organism evidence="2 3">
    <name type="scientific">Mucilaginibacter mallensis</name>
    <dbReference type="NCBI Taxonomy" id="652787"/>
    <lineage>
        <taxon>Bacteria</taxon>
        <taxon>Pseudomonadati</taxon>
        <taxon>Bacteroidota</taxon>
        <taxon>Sphingobacteriia</taxon>
        <taxon>Sphingobacteriales</taxon>
        <taxon>Sphingobacteriaceae</taxon>
        <taxon>Mucilaginibacter</taxon>
    </lineage>
</organism>
<dbReference type="Gene3D" id="2.60.120.10">
    <property type="entry name" value="Jelly Rolls"/>
    <property type="match status" value="1"/>
</dbReference>
<dbReference type="InterPro" id="IPR018490">
    <property type="entry name" value="cNMP-bd_dom_sf"/>
</dbReference>
<dbReference type="Pfam" id="PF00027">
    <property type="entry name" value="cNMP_binding"/>
    <property type="match status" value="1"/>
</dbReference>
<gene>
    <name evidence="2" type="ORF">SAMN05216490_2062</name>
</gene>
<proteinExistence type="predicted"/>
<dbReference type="GO" id="GO:0003700">
    <property type="term" value="F:DNA-binding transcription factor activity"/>
    <property type="evidence" value="ECO:0007669"/>
    <property type="project" value="TreeGrafter"/>
</dbReference>
<dbReference type="GO" id="GO:0016301">
    <property type="term" value="F:kinase activity"/>
    <property type="evidence" value="ECO:0007669"/>
    <property type="project" value="UniProtKB-KW"/>
</dbReference>
<dbReference type="PANTHER" id="PTHR24567:SF76">
    <property type="entry name" value="CYCLIC NUCLEOTIDE-BINDING DOMAIN PROTEIN"/>
    <property type="match status" value="1"/>
</dbReference>
<dbReference type="OrthoDB" id="680421at2"/>
<dbReference type="InterPro" id="IPR014710">
    <property type="entry name" value="RmlC-like_jellyroll"/>
</dbReference>
<name>A0A1H1W0Y5_MUCMA</name>
<dbReference type="EMBL" id="LT629740">
    <property type="protein sequence ID" value="SDS90642.1"/>
    <property type="molecule type" value="Genomic_DNA"/>
</dbReference>
<dbReference type="AlphaFoldDB" id="A0A1H1W0Y5"/>
<protein>
    <submittedName>
        <fullName evidence="2">cAMP-binding domain of CRP or a regulatory subunit of cAMP-dependent protein kinases</fullName>
    </submittedName>
</protein>
<dbReference type="STRING" id="652787.SAMN05216490_2062"/>